<accession>A0A8D8YCA5</accession>
<evidence type="ECO:0000313" key="1">
    <source>
        <dbReference type="EMBL" id="CAG6726007.1"/>
    </source>
</evidence>
<dbReference type="AlphaFoldDB" id="A0A8D8YCA5"/>
<protein>
    <submittedName>
        <fullName evidence="1">Uncharacterized protein</fullName>
    </submittedName>
</protein>
<organism evidence="1">
    <name type="scientific">Cacopsylla melanoneura</name>
    <dbReference type="NCBI Taxonomy" id="428564"/>
    <lineage>
        <taxon>Eukaryota</taxon>
        <taxon>Metazoa</taxon>
        <taxon>Ecdysozoa</taxon>
        <taxon>Arthropoda</taxon>
        <taxon>Hexapoda</taxon>
        <taxon>Insecta</taxon>
        <taxon>Pterygota</taxon>
        <taxon>Neoptera</taxon>
        <taxon>Paraneoptera</taxon>
        <taxon>Hemiptera</taxon>
        <taxon>Sternorrhyncha</taxon>
        <taxon>Psylloidea</taxon>
        <taxon>Psyllidae</taxon>
        <taxon>Psyllinae</taxon>
        <taxon>Cacopsylla</taxon>
    </lineage>
</organism>
<name>A0A8D8YCA5_9HEMI</name>
<reference evidence="1" key="1">
    <citation type="submission" date="2021-05" db="EMBL/GenBank/DDBJ databases">
        <authorList>
            <person name="Alioto T."/>
            <person name="Alioto T."/>
            <person name="Gomez Garrido J."/>
        </authorList>
    </citation>
    <scope>NUCLEOTIDE SEQUENCE</scope>
</reference>
<dbReference type="EMBL" id="HBUF01370731">
    <property type="protein sequence ID" value="CAG6726007.1"/>
    <property type="molecule type" value="Transcribed_RNA"/>
</dbReference>
<proteinExistence type="predicted"/>
<sequence length="113" mass="12923">MVSLNFFFGTHLERFSKSTSRNENEKLWASYILSSDFCVLAKRTRSRKRNLAVILSISQCKLYVASPSLRDNFCDESTILIPIIRYSNFRFEIEIQTKDGKEKGRGGESESGG</sequence>